<evidence type="ECO:0000313" key="1">
    <source>
        <dbReference type="EMBL" id="BBN68076.1"/>
    </source>
</evidence>
<proteinExistence type="predicted"/>
<accession>A0A5H2XZG7</accession>
<gene>
    <name evidence="1" type="ORF">Prudu_272S000300</name>
</gene>
<reference evidence="1" key="1">
    <citation type="journal article" date="2019" name="Science">
        <title>Mutation of a bHLH transcription factor allowed almond domestication.</title>
        <authorList>
            <person name="Sanchez-Perez R."/>
            <person name="Pavan S."/>
            <person name="Mazzeo R."/>
            <person name="Moldovan C."/>
            <person name="Aiese Cigliano R."/>
            <person name="Del Cueto J."/>
            <person name="Ricciardi F."/>
            <person name="Lotti C."/>
            <person name="Ricciardi L."/>
            <person name="Dicenta F."/>
            <person name="Lopez-Marques R.L."/>
            <person name="Lindberg Moller B."/>
        </authorList>
    </citation>
    <scope>NUCLEOTIDE SEQUENCE</scope>
</reference>
<dbReference type="EMBL" id="AP020609">
    <property type="protein sequence ID" value="BBN68076.1"/>
    <property type="molecule type" value="Genomic_DNA"/>
</dbReference>
<name>A0A5H2XZG7_PRUDU</name>
<dbReference type="AlphaFoldDB" id="A0A5H2XZG7"/>
<sequence length="118" mass="13193">MAAGPVALEPPSSPYLFQPISTLGPFGTDRKTMFSDGCSFESTRTSSLISPSILHQIDRVRHQEPTGLQKNLRRVKAVEVRGIHHRANYSFRTKVKIFGIGQNIGETLPNFGRSRREI</sequence>
<organism evidence="1">
    <name type="scientific">Prunus dulcis</name>
    <name type="common">Almond</name>
    <name type="synonym">Amygdalus dulcis</name>
    <dbReference type="NCBI Taxonomy" id="3755"/>
    <lineage>
        <taxon>Eukaryota</taxon>
        <taxon>Viridiplantae</taxon>
        <taxon>Streptophyta</taxon>
        <taxon>Embryophyta</taxon>
        <taxon>Tracheophyta</taxon>
        <taxon>Spermatophyta</taxon>
        <taxon>Magnoliopsida</taxon>
        <taxon>eudicotyledons</taxon>
        <taxon>Gunneridae</taxon>
        <taxon>Pentapetalae</taxon>
        <taxon>rosids</taxon>
        <taxon>fabids</taxon>
        <taxon>Rosales</taxon>
        <taxon>Rosaceae</taxon>
        <taxon>Amygdaloideae</taxon>
        <taxon>Amygdaleae</taxon>
        <taxon>Prunus</taxon>
    </lineage>
</organism>
<protein>
    <submittedName>
        <fullName evidence="1">Uncharacterized protein</fullName>
    </submittedName>
</protein>
<feature type="non-terminal residue" evidence="1">
    <location>
        <position position="118"/>
    </location>
</feature>